<dbReference type="RefSeq" id="XP_052114318.1">
    <property type="nucleotide sequence ID" value="XM_052258358.1"/>
</dbReference>
<dbReference type="InterPro" id="IPR007701">
    <property type="entry name" value="Interferon-rel_develop_reg_N"/>
</dbReference>
<organism evidence="3 5">
    <name type="scientific">Arachis duranensis</name>
    <name type="common">Wild peanut</name>
    <dbReference type="NCBI Taxonomy" id="130453"/>
    <lineage>
        <taxon>Eukaryota</taxon>
        <taxon>Viridiplantae</taxon>
        <taxon>Streptophyta</taxon>
        <taxon>Embryophyta</taxon>
        <taxon>Tracheophyta</taxon>
        <taxon>Spermatophyta</taxon>
        <taxon>Magnoliopsida</taxon>
        <taxon>eudicotyledons</taxon>
        <taxon>Gunneridae</taxon>
        <taxon>Pentapetalae</taxon>
        <taxon>rosids</taxon>
        <taxon>fabids</taxon>
        <taxon>Fabales</taxon>
        <taxon>Fabaceae</taxon>
        <taxon>Papilionoideae</taxon>
        <taxon>50 kb inversion clade</taxon>
        <taxon>dalbergioids sensu lato</taxon>
        <taxon>Dalbergieae</taxon>
        <taxon>Pterocarpus clade</taxon>
        <taxon>Arachis</taxon>
    </lineage>
</organism>
<evidence type="ECO:0000313" key="6">
    <source>
        <dbReference type="RefSeq" id="XP_052112042.1"/>
    </source>
</evidence>
<dbReference type="RefSeq" id="XP_052114323.1">
    <property type="nucleotide sequence ID" value="XM_052258363.1"/>
</dbReference>
<accession>A0A9C6TDG8</accession>
<evidence type="ECO:0000313" key="5">
    <source>
        <dbReference type="RefSeq" id="XP_052112041.1"/>
    </source>
</evidence>
<dbReference type="PANTHER" id="PTHR12354">
    <property type="entry name" value="INTERFERON-RELATED DEVELOPMENTAL REGULATOR"/>
    <property type="match status" value="1"/>
</dbReference>
<comment type="similarity">
    <text evidence="1">Belongs to the IFRD family.</text>
</comment>
<dbReference type="InterPro" id="IPR016024">
    <property type="entry name" value="ARM-type_fold"/>
</dbReference>
<dbReference type="RefSeq" id="XP_052112044.1">
    <property type="nucleotide sequence ID" value="XM_052256084.1"/>
</dbReference>
<dbReference type="AlphaFoldDB" id="A0A9C6TDG8"/>
<dbReference type="RefSeq" id="XP_052112042.1">
    <property type="nucleotide sequence ID" value="XM_052256082.1"/>
</dbReference>
<dbReference type="PANTHER" id="PTHR12354:SF1">
    <property type="entry name" value="INTERFERON-RELATED DEVELOPMENTAL REGULATOR 1"/>
    <property type="match status" value="1"/>
</dbReference>
<dbReference type="Pfam" id="PF05004">
    <property type="entry name" value="IFRD"/>
    <property type="match status" value="1"/>
</dbReference>
<proteinExistence type="inferred from homology"/>
<evidence type="ECO:0000313" key="10">
    <source>
        <dbReference type="RefSeq" id="XP_052114318.1"/>
    </source>
</evidence>
<name>A0A9C6TDG8_ARADU</name>
<evidence type="ECO:0000259" key="2">
    <source>
        <dbReference type="Pfam" id="PF05004"/>
    </source>
</evidence>
<dbReference type="RefSeq" id="XP_052112043.1">
    <property type="nucleotide sequence ID" value="XM_052256083.1"/>
</dbReference>
<evidence type="ECO:0000256" key="1">
    <source>
        <dbReference type="ARBA" id="ARBA00008828"/>
    </source>
</evidence>
<evidence type="ECO:0000313" key="9">
    <source>
        <dbReference type="RefSeq" id="XP_052114316.1"/>
    </source>
</evidence>
<dbReference type="SUPFAM" id="SSF48371">
    <property type="entry name" value="ARM repeat"/>
    <property type="match status" value="1"/>
</dbReference>
<evidence type="ECO:0000313" key="4">
    <source>
        <dbReference type="RefSeq" id="XP_052112040.1"/>
    </source>
</evidence>
<dbReference type="Proteomes" id="UP000515211">
    <property type="component" value="Chromosome 1"/>
</dbReference>
<dbReference type="InterPro" id="IPR039777">
    <property type="entry name" value="IFRD"/>
</dbReference>
<evidence type="ECO:0000313" key="13">
    <source>
        <dbReference type="RefSeq" id="XP_052114323.1"/>
    </source>
</evidence>
<evidence type="ECO:0000313" key="8">
    <source>
        <dbReference type="RefSeq" id="XP_052112044.1"/>
    </source>
</evidence>
<evidence type="ECO:0000313" key="7">
    <source>
        <dbReference type="RefSeq" id="XP_052112043.1"/>
    </source>
</evidence>
<sequence>MVGIKRDSVQMRKAAKKIGQGKKGKERFHEIDDEEDRVVPPLKLVRFRCPTLIHSSFVRKLEKLENKKACVREEGLSAFIKIFLEGFEDSILENYFITYLEQMLNCLKKGLTKEKQLASQALGLMAISVCETENADEVYRYTISQVTKLLRVPDKLLEPCGFIALVECLAIVTSFCASNSVEIQEAMQVIWEYICPKSKVGALKNQVSATTLSTLIYAWMFLLTRVYRLEIISGRWQGVISRFLTLLKEDATCVAAGEALALIFERDKVDRFFVKTEELLSESYDGLRKYIKNMILKQLESTSMEAKTAPPLKQMFNNAARTDWDVLMYFKEDKRPKYCEIFDGQKLILTSWTSITQFNFLKNFVGEEEFSYYLMENEVIQELFAFVPYYEEEETPCLYEPIEEKIEAKVYLPGTRGKDPELLTRSQIKKEREQTKSIIDKSRTKLMNKRRTFAEERKGKGYFEEVESAASLFGLLF</sequence>
<dbReference type="RefSeq" id="XP_052112041.1">
    <property type="nucleotide sequence ID" value="XM_052256081.1"/>
</dbReference>
<dbReference type="RefSeq" id="XP_052114320.1">
    <property type="nucleotide sequence ID" value="XM_052258360.1"/>
</dbReference>
<dbReference type="RefSeq" id="XP_052114316.1">
    <property type="nucleotide sequence ID" value="XM_052258356.1"/>
</dbReference>
<protein>
    <submittedName>
        <fullName evidence="4 5">Uncharacterized protein LOC107475909 isoform X1</fullName>
    </submittedName>
    <submittedName>
        <fullName evidence="9 10">Uncharacterized protein LOC127745559 isoform X1</fullName>
    </submittedName>
</protein>
<evidence type="ECO:0000313" key="11">
    <source>
        <dbReference type="RefSeq" id="XP_052114320.1"/>
    </source>
</evidence>
<feature type="domain" description="Interferon-related developmental regulator N-terminal" evidence="2">
    <location>
        <begin position="61"/>
        <end position="303"/>
    </location>
</feature>
<dbReference type="KEGG" id="adu:127745559"/>
<evidence type="ECO:0000313" key="12">
    <source>
        <dbReference type="RefSeq" id="XP_052114322.1"/>
    </source>
</evidence>
<dbReference type="KEGG" id="adu:107475909"/>
<reference evidence="3" key="1">
    <citation type="journal article" date="2016" name="Nat. Genet.">
        <title>The genome sequences of Arachis duranensis and Arachis ipaensis, the diploid ancestors of cultivated peanut.</title>
        <authorList>
            <person name="Bertioli D.J."/>
            <person name="Cannon S.B."/>
            <person name="Froenicke L."/>
            <person name="Huang G."/>
            <person name="Farmer A.D."/>
            <person name="Cannon E.K."/>
            <person name="Liu X."/>
            <person name="Gao D."/>
            <person name="Clevenger J."/>
            <person name="Dash S."/>
            <person name="Ren L."/>
            <person name="Moretzsohn M.C."/>
            <person name="Shirasawa K."/>
            <person name="Huang W."/>
            <person name="Vidigal B."/>
            <person name="Abernathy B."/>
            <person name="Chu Y."/>
            <person name="Niederhuth C.E."/>
            <person name="Umale P."/>
            <person name="Araujo A.C."/>
            <person name="Kozik A."/>
            <person name="Kim K.D."/>
            <person name="Burow M.D."/>
            <person name="Varshney R.K."/>
            <person name="Wang X."/>
            <person name="Zhang X."/>
            <person name="Barkley N."/>
            <person name="Guimaraes P.M."/>
            <person name="Isobe S."/>
            <person name="Guo B."/>
            <person name="Liao B."/>
            <person name="Stalker H.T."/>
            <person name="Schmitz R.J."/>
            <person name="Scheffler B.E."/>
            <person name="Leal-Bertioli S.C."/>
            <person name="Xun X."/>
            <person name="Jackson S.A."/>
            <person name="Michelmore R."/>
            <person name="Ozias-Akins P."/>
        </authorList>
    </citation>
    <scope>NUCLEOTIDE SEQUENCE [LARGE SCALE GENOMIC DNA]</scope>
    <source>
        <strain evidence="3">cv. V14167</strain>
    </source>
</reference>
<dbReference type="RefSeq" id="XP_052112040.1">
    <property type="nucleotide sequence ID" value="XM_052256080.1"/>
</dbReference>
<evidence type="ECO:0000313" key="3">
    <source>
        <dbReference type="Proteomes" id="UP000515211"/>
    </source>
</evidence>
<dbReference type="RefSeq" id="XP_052114322.1">
    <property type="nucleotide sequence ID" value="XM_052258362.1"/>
</dbReference>
<dbReference type="GeneID" id="107475909"/>
<gene>
    <name evidence="4 5 6 7 8" type="primary">LOC107475909</name>
    <name evidence="9 10 11 12 13" type="synonym">LOC127745559</name>
</gene>
<reference evidence="4 5" key="2">
    <citation type="submission" date="2025-04" db="UniProtKB">
        <authorList>
            <consortium name="RefSeq"/>
        </authorList>
    </citation>
    <scope>IDENTIFICATION</scope>
    <source>
        <tissue evidence="4 5">Whole plant</tissue>
    </source>
</reference>
<keyword evidence="3" id="KW-1185">Reference proteome</keyword>